<dbReference type="InterPro" id="IPR020013">
    <property type="entry name" value="Flagellar_FlgE/F/G"/>
</dbReference>
<name>A0A1H6IS20_MAGFU</name>
<comment type="function">
    <text evidence="4">A flexible structure which links the flagellar filament to the drive apparatus in the basal body.</text>
</comment>
<evidence type="ECO:0000256" key="1">
    <source>
        <dbReference type="ARBA" id="ARBA00004117"/>
    </source>
</evidence>
<evidence type="ECO:0000259" key="6">
    <source>
        <dbReference type="Pfam" id="PF06429"/>
    </source>
</evidence>
<reference evidence="9" key="1">
    <citation type="submission" date="2016-10" db="EMBL/GenBank/DDBJ databases">
        <authorList>
            <person name="Varghese N."/>
            <person name="Submissions S."/>
        </authorList>
    </citation>
    <scope>NUCLEOTIDE SEQUENCE [LARGE SCALE GENOMIC DNA]</scope>
    <source>
        <strain evidence="9">DSM 13234</strain>
    </source>
</reference>
<dbReference type="GO" id="GO:0009424">
    <property type="term" value="C:bacterial-type flagellum hook"/>
    <property type="evidence" value="ECO:0007669"/>
    <property type="project" value="TreeGrafter"/>
</dbReference>
<dbReference type="InterPro" id="IPR001444">
    <property type="entry name" value="Flag_bb_rod_N"/>
</dbReference>
<keyword evidence="8" id="KW-0969">Cilium</keyword>
<dbReference type="Gene3D" id="2.60.98.20">
    <property type="entry name" value="Flagellar hook protein FlgE"/>
    <property type="match status" value="1"/>
</dbReference>
<evidence type="ECO:0000313" key="8">
    <source>
        <dbReference type="EMBL" id="SEH49167.1"/>
    </source>
</evidence>
<dbReference type="GO" id="GO:0071978">
    <property type="term" value="P:bacterial-type flagellum-dependent swarming motility"/>
    <property type="evidence" value="ECO:0007669"/>
    <property type="project" value="TreeGrafter"/>
</dbReference>
<dbReference type="InterPro" id="IPR037925">
    <property type="entry name" value="FlgE/F/G-like"/>
</dbReference>
<keyword evidence="3 4" id="KW-0975">Bacterial flagellum</keyword>
<comment type="similarity">
    <text evidence="2 4">Belongs to the flagella basal body rod proteins family.</text>
</comment>
<dbReference type="NCBIfam" id="TIGR03506">
    <property type="entry name" value="FlgEFG_subfam"/>
    <property type="match status" value="2"/>
</dbReference>
<dbReference type="RefSeq" id="WP_074769252.1">
    <property type="nucleotide sequence ID" value="NZ_FNWO01000011.1"/>
</dbReference>
<dbReference type="GO" id="GO:0005829">
    <property type="term" value="C:cytosol"/>
    <property type="evidence" value="ECO:0007669"/>
    <property type="project" value="TreeGrafter"/>
</dbReference>
<dbReference type="Pfam" id="PF00460">
    <property type="entry name" value="Flg_bb_rod"/>
    <property type="match status" value="1"/>
</dbReference>
<evidence type="ECO:0000256" key="2">
    <source>
        <dbReference type="ARBA" id="ARBA00009677"/>
    </source>
</evidence>
<dbReference type="PANTHER" id="PTHR30435:SF1">
    <property type="entry name" value="FLAGELLAR HOOK PROTEIN FLGE"/>
    <property type="match status" value="1"/>
</dbReference>
<evidence type="ECO:0000259" key="5">
    <source>
        <dbReference type="Pfam" id="PF00460"/>
    </source>
</evidence>
<dbReference type="SUPFAM" id="SSF117143">
    <property type="entry name" value="Flagellar hook protein flgE"/>
    <property type="match status" value="2"/>
</dbReference>
<feature type="domain" description="Flagellar basal-body/hook protein C-terminal" evidence="6">
    <location>
        <begin position="813"/>
        <end position="855"/>
    </location>
</feature>
<dbReference type="Pfam" id="PF22692">
    <property type="entry name" value="LlgE_F_G_D1"/>
    <property type="match status" value="1"/>
</dbReference>
<dbReference type="InterPro" id="IPR010930">
    <property type="entry name" value="Flg_bb/hook_C_dom"/>
</dbReference>
<dbReference type="InterPro" id="IPR053967">
    <property type="entry name" value="LlgE_F_G-like_D1"/>
</dbReference>
<feature type="domain" description="Flagellar hook protein FlgE/F/G-like D1" evidence="7">
    <location>
        <begin position="85"/>
        <end position="134"/>
    </location>
</feature>
<organism evidence="8 9">
    <name type="scientific">Magnetospirillum fulvum</name>
    <name type="common">Rhodospirillum fulvum</name>
    <dbReference type="NCBI Taxonomy" id="1082"/>
    <lineage>
        <taxon>Bacteria</taxon>
        <taxon>Pseudomonadati</taxon>
        <taxon>Pseudomonadota</taxon>
        <taxon>Alphaproteobacteria</taxon>
        <taxon>Rhodospirillales</taxon>
        <taxon>Rhodospirillaceae</taxon>
        <taxon>Magnetospirillum</taxon>
    </lineage>
</organism>
<dbReference type="PANTHER" id="PTHR30435">
    <property type="entry name" value="FLAGELLAR PROTEIN"/>
    <property type="match status" value="1"/>
</dbReference>
<dbReference type="Pfam" id="PF06429">
    <property type="entry name" value="Flg_bbr_C"/>
    <property type="match status" value="1"/>
</dbReference>
<dbReference type="AlphaFoldDB" id="A0A1H6IS20"/>
<keyword evidence="8" id="KW-0966">Cell projection</keyword>
<sequence length="857" mass="88749">MSLYGALYSGVSGLSSQSSAMGAISDNISNVNTIGYKGTKVNFQTLVTNNAGLTEYSPGGVMSKPRAGIDTQGLLQATSSTTDLALAGNGMFVVNSDPDPASSGNGSFQYTRAGSFKTDKQGYLQNVSGYYLQGWPLTPTDNSAEARPAETEIDGLTYMKAYKDETGTYHYINQNIVNSTELKSLNLKTIGGTADPTTQVKLGLNLPAADAVFNPAVTGSGGLRQNNVQIYDSLGSTHSLIFNWSKTNANQWDIQNNSNFFNVKQTLTDTTTSPDVNAKFLISGQADGSTSTVINSSAAGHGTAFFAKSGAIAFATATDANLLPKGTTFTVNDSPDSGNLGNFLVGQGTTASPALAVGTPSGGTLTVIANGATNTYSSCTYSAANTITFGGTNIPSLSAGDIIQVTDATGSTGYYQVNTPYTTGTAVVAVTPCSYVSIDTTPYQVQRGVTPPAGAATLDLLDPAGTGVYASQARMDFTATNRDDIDAMDGKTFSISVNGQSLTVEFDTNGTNNLYPAGAATSNVIIDLSNKTAVTNASDVTRLVAAALNNASNWDATTNTHLPATGTVVSIGTDRPLFRSNGSTLEVVQQPTVGVDYKFNLAGLDVKSPSSSNNFNACTQTQTHEWTSSIPPVDKTSGVFTLRGITATTSPAVVFNGDGTPQTIMNTGSSSGSSGQIAPQPKISIAWANGAQSMTTVPNGTSANHQITLFLGNTSQSDGLTQLGDKYTLAFSTADGAKFGNFTGVSVGDDGVVTALFDNGVRRPVFQIPIATFTNPNGLEAKSGNSWIETNTSGAYTLRSAQEAGAAAVSASSLEASTVDIGTEFTTMIVTQRAYSAAAKIITTADQMLDELIQIKR</sequence>
<dbReference type="InterPro" id="IPR019776">
    <property type="entry name" value="Flagellar_basal_body_rod_CS"/>
</dbReference>
<comment type="subcellular location">
    <subcellularLocation>
        <location evidence="1 4">Bacterial flagellum basal body</location>
    </subcellularLocation>
</comment>
<dbReference type="InterPro" id="IPR037058">
    <property type="entry name" value="Falgellar_hook_FlgE_sf"/>
</dbReference>
<keyword evidence="9" id="KW-1185">Reference proteome</keyword>
<dbReference type="Proteomes" id="UP000182983">
    <property type="component" value="Unassembled WGS sequence"/>
</dbReference>
<dbReference type="PROSITE" id="PS00588">
    <property type="entry name" value="FLAGELLA_BB_ROD"/>
    <property type="match status" value="1"/>
</dbReference>
<accession>A0A1H6IS20</accession>
<evidence type="ECO:0000256" key="3">
    <source>
        <dbReference type="ARBA" id="ARBA00023143"/>
    </source>
</evidence>
<evidence type="ECO:0000313" key="9">
    <source>
        <dbReference type="Proteomes" id="UP000182983"/>
    </source>
</evidence>
<dbReference type="OrthoDB" id="8372879at2"/>
<keyword evidence="8" id="KW-0282">Flagellum</keyword>
<dbReference type="GO" id="GO:0009425">
    <property type="term" value="C:bacterial-type flagellum basal body"/>
    <property type="evidence" value="ECO:0007669"/>
    <property type="project" value="UniProtKB-SubCell"/>
</dbReference>
<evidence type="ECO:0000259" key="7">
    <source>
        <dbReference type="Pfam" id="PF22692"/>
    </source>
</evidence>
<feature type="domain" description="Flagellar basal body rod protein N-terminal" evidence="5">
    <location>
        <begin position="7"/>
        <end position="37"/>
    </location>
</feature>
<proteinExistence type="inferred from homology"/>
<dbReference type="EMBL" id="FNWO01000011">
    <property type="protein sequence ID" value="SEH49167.1"/>
    <property type="molecule type" value="Genomic_DNA"/>
</dbReference>
<gene>
    <name evidence="8" type="ORF">SAMN04244559_02600</name>
</gene>
<evidence type="ECO:0000256" key="4">
    <source>
        <dbReference type="RuleBase" id="RU362116"/>
    </source>
</evidence>
<protein>
    <recommendedName>
        <fullName evidence="4">Flagellar hook protein FlgE</fullName>
    </recommendedName>
</protein>